<proteinExistence type="predicted"/>
<protein>
    <submittedName>
        <fullName evidence="1">Unannotated protein</fullName>
    </submittedName>
</protein>
<organism evidence="1">
    <name type="scientific">freshwater metagenome</name>
    <dbReference type="NCBI Taxonomy" id="449393"/>
    <lineage>
        <taxon>unclassified sequences</taxon>
        <taxon>metagenomes</taxon>
        <taxon>ecological metagenomes</taxon>
    </lineage>
</organism>
<accession>A0A6J6TQV4</accession>
<reference evidence="1" key="1">
    <citation type="submission" date="2020-05" db="EMBL/GenBank/DDBJ databases">
        <authorList>
            <person name="Chiriac C."/>
            <person name="Salcher M."/>
            <person name="Ghai R."/>
            <person name="Kavagutti S V."/>
        </authorList>
    </citation>
    <scope>NUCLEOTIDE SEQUENCE</scope>
</reference>
<gene>
    <name evidence="1" type="ORF">UFOPK2809_00783</name>
</gene>
<evidence type="ECO:0000313" key="1">
    <source>
        <dbReference type="EMBL" id="CAB4748679.1"/>
    </source>
</evidence>
<dbReference type="EMBL" id="CAEZZA010000091">
    <property type="protein sequence ID" value="CAB4748679.1"/>
    <property type="molecule type" value="Genomic_DNA"/>
</dbReference>
<name>A0A6J6TQV4_9ZZZZ</name>
<sequence length="55" mass="5852">MPSSDVSSPVSAAPVDRLTLRTDWVRPSAAGIGGGVNPNGWMWCSQLGWCFEGDE</sequence>
<dbReference type="AlphaFoldDB" id="A0A6J6TQV4"/>